<reference evidence="2 3" key="1">
    <citation type="journal article" date="2023" name="Antonie Van Leeuwenhoek">
        <title>Mesoterricola silvestris gen. nov., sp. nov., Mesoterricola sediminis sp. nov., Geothrix oryzae sp. nov., Geothrix edaphica sp. nov., Geothrix rubra sp. nov., and Geothrix limicola sp. nov., six novel members of Acidobacteriota isolated from soils.</title>
        <authorList>
            <person name="Itoh H."/>
            <person name="Sugisawa Y."/>
            <person name="Mise K."/>
            <person name="Xu Z."/>
            <person name="Kuniyasu M."/>
            <person name="Ushijima N."/>
            <person name="Kawano K."/>
            <person name="Kobayashi E."/>
            <person name="Shiratori Y."/>
            <person name="Masuda Y."/>
            <person name="Senoo K."/>
        </authorList>
    </citation>
    <scope>NUCLEOTIDE SEQUENCE [LARGE SCALE GENOMIC DNA]</scope>
    <source>
        <strain evidence="2 3">Red804</strain>
    </source>
</reference>
<dbReference type="Gene3D" id="1.25.40.10">
    <property type="entry name" value="Tetratricopeptide repeat domain"/>
    <property type="match status" value="3"/>
</dbReference>
<dbReference type="SUPFAM" id="SSF81901">
    <property type="entry name" value="HCP-like"/>
    <property type="match status" value="2"/>
</dbReference>
<dbReference type="InterPro" id="IPR050767">
    <property type="entry name" value="Sel1_AlgK"/>
</dbReference>
<dbReference type="PANTHER" id="PTHR11102">
    <property type="entry name" value="SEL-1-LIKE PROTEIN"/>
    <property type="match status" value="1"/>
</dbReference>
<dbReference type="EMBL" id="BSDE01000006">
    <property type="protein sequence ID" value="GLH74403.1"/>
    <property type="molecule type" value="Genomic_DNA"/>
</dbReference>
<evidence type="ECO:0000313" key="3">
    <source>
        <dbReference type="Proteomes" id="UP001165069"/>
    </source>
</evidence>
<protein>
    <submittedName>
        <fullName evidence="2">HcpA family protein</fullName>
    </submittedName>
</protein>
<accession>A0ABQ5QIK3</accession>
<dbReference type="InterPro" id="IPR011990">
    <property type="entry name" value="TPR-like_helical_dom_sf"/>
</dbReference>
<name>A0ABQ5QIK3_9BACT</name>
<dbReference type="Proteomes" id="UP001165069">
    <property type="component" value="Unassembled WGS sequence"/>
</dbReference>
<dbReference type="InterPro" id="IPR006597">
    <property type="entry name" value="Sel1-like"/>
</dbReference>
<organism evidence="2 3">
    <name type="scientific">Geothrix limicola</name>
    <dbReference type="NCBI Taxonomy" id="2927978"/>
    <lineage>
        <taxon>Bacteria</taxon>
        <taxon>Pseudomonadati</taxon>
        <taxon>Acidobacteriota</taxon>
        <taxon>Holophagae</taxon>
        <taxon>Holophagales</taxon>
        <taxon>Holophagaceae</taxon>
        <taxon>Geothrix</taxon>
    </lineage>
</organism>
<evidence type="ECO:0000313" key="2">
    <source>
        <dbReference type="EMBL" id="GLH74403.1"/>
    </source>
</evidence>
<comment type="caution">
    <text evidence="2">The sequence shown here is derived from an EMBL/GenBank/DDBJ whole genome shotgun (WGS) entry which is preliminary data.</text>
</comment>
<feature type="region of interest" description="Disordered" evidence="1">
    <location>
        <begin position="1"/>
        <end position="22"/>
    </location>
</feature>
<dbReference type="PANTHER" id="PTHR11102:SF160">
    <property type="entry name" value="ERAD-ASSOCIATED E3 UBIQUITIN-PROTEIN LIGASE COMPONENT HRD3"/>
    <property type="match status" value="1"/>
</dbReference>
<keyword evidence="3" id="KW-1185">Reference proteome</keyword>
<gene>
    <name evidence="2" type="ORF">GETHLI_29050</name>
</gene>
<sequence length="525" mass="56685">MPFHAHGADGGSVTALKDAPSKPLSNTELEALADKGDAEAAHELGDRYDHGSHGLGKDSTKAAAWYQRASGLGHVAATADLAEFTLNGKGGIKPNDAIAFKLFLVAAGKQHPYATHMVGWMYELGRGVQKDDKEAATWYRKAAELGEVEALTELGRLTENGRGVVKDLEAAARMYAIAARGGSAQAMTFLGWFYVKGLGGLNPDYAIARQLFETASVLGNARADGNLGYLYEMGLGVTKNLSTALTKYKLSAEEGDLISQRYLGFIYETGQEVEVDSIQAFHYYRLAVDQNDPDALAGVFRLLLRYPTLSEVDTRPALDSLRRLNRQKFWRAGIALALAELRFPSNPEDHAEAENLLMEAAADPAHVELTVVIAKSIEAGRILPRDVIFGRRLFQEATEKGGPTGEILLAKTLTQGTSSEIKRGVGILKRLSDQGNAVALYELGLLYQNGQGVPGSSQKAMESFKASAAAGYAPAMYQLGLIYHLGIGIKKNAALAREWYRKAEALNYRPAKGRVLPDGTLVSPL</sequence>
<dbReference type="Pfam" id="PF08238">
    <property type="entry name" value="Sel1"/>
    <property type="match status" value="9"/>
</dbReference>
<evidence type="ECO:0000256" key="1">
    <source>
        <dbReference type="SAM" id="MobiDB-lite"/>
    </source>
</evidence>
<proteinExistence type="predicted"/>
<dbReference type="SMART" id="SM00671">
    <property type="entry name" value="SEL1"/>
    <property type="match status" value="9"/>
</dbReference>